<evidence type="ECO:0000313" key="3">
    <source>
        <dbReference type="Proteomes" id="UP001299265"/>
    </source>
</evidence>
<proteinExistence type="predicted"/>
<protein>
    <submittedName>
        <fullName evidence="2">Uncharacterized protein</fullName>
    </submittedName>
</protein>
<evidence type="ECO:0000313" key="2">
    <source>
        <dbReference type="EMBL" id="MCD2493323.1"/>
    </source>
</evidence>
<evidence type="ECO:0000256" key="1">
    <source>
        <dbReference type="SAM" id="MobiDB-lite"/>
    </source>
</evidence>
<dbReference type="RefSeq" id="WP_231063181.1">
    <property type="nucleotide sequence ID" value="NZ_JAJNOR010000007.1"/>
</dbReference>
<comment type="caution">
    <text evidence="2">The sequence shown here is derived from an EMBL/GenBank/DDBJ whole genome shotgun (WGS) entry which is preliminary data.</text>
</comment>
<name>A0AAP2RKT2_9FIRM</name>
<dbReference type="AlphaFoldDB" id="A0AAP2RKT2"/>
<feature type="region of interest" description="Disordered" evidence="1">
    <location>
        <begin position="369"/>
        <end position="399"/>
    </location>
</feature>
<sequence length="514" mass="57755">MELTFGEQIKIILKRKNMTIRQLAETIEEQTGRPMSRQNLTQKLNRDNFQEQDMREIAQALGCVIQISVIDPMEATVASLQSMMQPVNARDMLQGGSGAAEALPQNPILLEAEGDGEAAEAESGSAAGENAEKEAVDSDVLREIERALMESIQKELYPVKDEVTTRVNQEWQEQANSHWSRKQKELEEQISLDMEETEETEQIRNVPEETAVPENEADEEDALAWAQKKPAKWPRLIVPGESEEEQQPEISVYAEDEPEFVETEDDLDGLEFIEMEELEGGDISAVSGPYTLKREQGEQEPGDEARRDGAAQEELLTEGTAYTPLADTPGKDGSYVSAPYVIPRAPESEISAADNGDGEAGMYFEIPLEEIPEPSIDDREETVQEYGGQPEEPDLEEKIASWDAAVKRRLERPILMSAEERRARKAAKEAKSARPEVTAAEGASKLRVPDINPATGKEYETNTVRHHPTKPDMLLVYDQDEHMWIEQAEHAFTNFQIRKRAMLGRDYEPPLYLD</sequence>
<keyword evidence="3" id="KW-1185">Reference proteome</keyword>
<feature type="compositionally biased region" description="Basic and acidic residues" evidence="1">
    <location>
        <begin position="421"/>
        <end position="434"/>
    </location>
</feature>
<dbReference type="Proteomes" id="UP001299265">
    <property type="component" value="Unassembled WGS sequence"/>
</dbReference>
<feature type="region of interest" description="Disordered" evidence="1">
    <location>
        <begin position="421"/>
        <end position="466"/>
    </location>
</feature>
<feature type="region of interest" description="Disordered" evidence="1">
    <location>
        <begin position="115"/>
        <end position="138"/>
    </location>
</feature>
<gene>
    <name evidence="2" type="ORF">LQE92_11930</name>
</gene>
<organism evidence="2 3">
    <name type="scientific">Lientehia hominis</name>
    <dbReference type="NCBI Taxonomy" id="2897778"/>
    <lineage>
        <taxon>Bacteria</taxon>
        <taxon>Bacillati</taxon>
        <taxon>Bacillota</taxon>
        <taxon>Clostridia</taxon>
        <taxon>Lachnospirales</taxon>
        <taxon>Lachnospiraceae</taxon>
        <taxon>Lientehia</taxon>
    </lineage>
</organism>
<dbReference type="EMBL" id="JAJNOR010000007">
    <property type="protein sequence ID" value="MCD2493323.1"/>
    <property type="molecule type" value="Genomic_DNA"/>
</dbReference>
<accession>A0AAP2RKT2</accession>
<reference evidence="2 3" key="1">
    <citation type="submission" date="2021-11" db="EMBL/GenBank/DDBJ databases">
        <title>Lacrimispora sp. nov. NSJ-141 isolated from human feces.</title>
        <authorList>
            <person name="Abdugheni R."/>
        </authorList>
    </citation>
    <scope>NUCLEOTIDE SEQUENCE [LARGE SCALE GENOMIC DNA]</scope>
    <source>
        <strain evidence="2 3">NSJ-141</strain>
    </source>
</reference>
<feature type="region of interest" description="Disordered" evidence="1">
    <location>
        <begin position="278"/>
        <end position="338"/>
    </location>
</feature>
<feature type="compositionally biased region" description="Basic and acidic residues" evidence="1">
    <location>
        <begin position="292"/>
        <end position="310"/>
    </location>
</feature>